<organism evidence="1 2">
    <name type="scientific">Myxacorys almedinensis A</name>
    <dbReference type="NCBI Taxonomy" id="2690445"/>
    <lineage>
        <taxon>Bacteria</taxon>
        <taxon>Bacillati</taxon>
        <taxon>Cyanobacteriota</taxon>
        <taxon>Cyanophyceae</taxon>
        <taxon>Leptolyngbyales</taxon>
        <taxon>Leptolyngbyaceae</taxon>
        <taxon>Myxacorys</taxon>
        <taxon>Myxacorys almedinensis</taxon>
    </lineage>
</organism>
<evidence type="ECO:0000313" key="1">
    <source>
        <dbReference type="EMBL" id="NDJ18374.1"/>
    </source>
</evidence>
<evidence type="ECO:0000313" key="2">
    <source>
        <dbReference type="Proteomes" id="UP000646053"/>
    </source>
</evidence>
<gene>
    <name evidence="1" type="ORF">GS601_13910</name>
</gene>
<keyword evidence="2" id="KW-1185">Reference proteome</keyword>
<sequence length="71" mass="8462">MTTYQELRRQVENLTPEEQLRLLEELASLVRHHISPKPKRSILELEGLGKEVWREMDAQEYVDQERASWNG</sequence>
<accession>A0A8J7Z1J4</accession>
<dbReference type="AlphaFoldDB" id="A0A8J7Z1J4"/>
<dbReference type="RefSeq" id="WP_162423900.1">
    <property type="nucleotide sequence ID" value="NZ_WVIE01000015.1"/>
</dbReference>
<dbReference type="EMBL" id="WVIE01000015">
    <property type="protein sequence ID" value="NDJ18374.1"/>
    <property type="molecule type" value="Genomic_DNA"/>
</dbReference>
<name>A0A8J7Z1J4_9CYAN</name>
<comment type="caution">
    <text evidence="1">The sequence shown here is derived from an EMBL/GenBank/DDBJ whole genome shotgun (WGS) entry which is preliminary data.</text>
</comment>
<reference evidence="1" key="1">
    <citation type="submission" date="2019-12" db="EMBL/GenBank/DDBJ databases">
        <title>High-Quality draft genome sequences of three cyanobacteria isolated from the limestone walls of the Old Cathedral of Coimbra.</title>
        <authorList>
            <person name="Tiago I."/>
            <person name="Soares F."/>
            <person name="Portugal A."/>
        </authorList>
    </citation>
    <scope>NUCLEOTIDE SEQUENCE</scope>
    <source>
        <strain evidence="1">A</strain>
    </source>
</reference>
<proteinExistence type="predicted"/>
<protein>
    <submittedName>
        <fullName evidence="1">Uncharacterized protein</fullName>
    </submittedName>
</protein>
<dbReference type="Proteomes" id="UP000646053">
    <property type="component" value="Unassembled WGS sequence"/>
</dbReference>